<dbReference type="Proteomes" id="UP001075354">
    <property type="component" value="Chromosome 4"/>
</dbReference>
<feature type="signal peptide" evidence="1">
    <location>
        <begin position="1"/>
        <end position="25"/>
    </location>
</feature>
<sequence>MSSRTTLPLAVVLMVLLALVQQARPQPVNPIGAAVGIIGMAKGVFDQRAYDGTFQRCVSSAIGAASSANKAILERHSFRNLKDCSQHSNNAVQQALSCYKPTVSSSNQHLLLSVAKNIVGCVNRSLSLPKPGCMYRKC</sequence>
<feature type="chain" id="PRO_5043698137" description="Secreted protein" evidence="1">
    <location>
        <begin position="26"/>
        <end position="138"/>
    </location>
</feature>
<evidence type="ECO:0000313" key="3">
    <source>
        <dbReference type="Proteomes" id="UP001075354"/>
    </source>
</evidence>
<name>A0AAV7XUZ8_9NEOP</name>
<dbReference type="EMBL" id="JAPTSV010000004">
    <property type="protein sequence ID" value="KAJ1528908.1"/>
    <property type="molecule type" value="Genomic_DNA"/>
</dbReference>
<keyword evidence="1" id="KW-0732">Signal</keyword>
<proteinExistence type="predicted"/>
<keyword evidence="3" id="KW-1185">Reference proteome</keyword>
<gene>
    <name evidence="2" type="ORF">ONE63_007277</name>
</gene>
<evidence type="ECO:0000256" key="1">
    <source>
        <dbReference type="SAM" id="SignalP"/>
    </source>
</evidence>
<accession>A0AAV7XUZ8</accession>
<reference evidence="2" key="1">
    <citation type="submission" date="2022-12" db="EMBL/GenBank/DDBJ databases">
        <title>Chromosome-level genome assembly of the bean flower thrips Megalurothrips usitatus.</title>
        <authorList>
            <person name="Ma L."/>
            <person name="Liu Q."/>
            <person name="Li H."/>
            <person name="Cai W."/>
        </authorList>
    </citation>
    <scope>NUCLEOTIDE SEQUENCE</scope>
    <source>
        <strain evidence="2">Cailab_2022a</strain>
    </source>
</reference>
<protein>
    <recommendedName>
        <fullName evidence="4">Secreted protein</fullName>
    </recommendedName>
</protein>
<dbReference type="AlphaFoldDB" id="A0AAV7XUZ8"/>
<comment type="caution">
    <text evidence="2">The sequence shown here is derived from an EMBL/GenBank/DDBJ whole genome shotgun (WGS) entry which is preliminary data.</text>
</comment>
<organism evidence="2 3">
    <name type="scientific">Megalurothrips usitatus</name>
    <name type="common">bean blossom thrips</name>
    <dbReference type="NCBI Taxonomy" id="439358"/>
    <lineage>
        <taxon>Eukaryota</taxon>
        <taxon>Metazoa</taxon>
        <taxon>Ecdysozoa</taxon>
        <taxon>Arthropoda</taxon>
        <taxon>Hexapoda</taxon>
        <taxon>Insecta</taxon>
        <taxon>Pterygota</taxon>
        <taxon>Neoptera</taxon>
        <taxon>Paraneoptera</taxon>
        <taxon>Thysanoptera</taxon>
        <taxon>Terebrantia</taxon>
        <taxon>Thripoidea</taxon>
        <taxon>Thripidae</taxon>
        <taxon>Megalurothrips</taxon>
    </lineage>
</organism>
<evidence type="ECO:0008006" key="4">
    <source>
        <dbReference type="Google" id="ProtNLM"/>
    </source>
</evidence>
<evidence type="ECO:0000313" key="2">
    <source>
        <dbReference type="EMBL" id="KAJ1528908.1"/>
    </source>
</evidence>